<gene>
    <name evidence="4" type="ordered locus">Rfer_4053</name>
</gene>
<organism evidence="4 5">
    <name type="scientific">Albidiferax ferrireducens (strain ATCC BAA-621 / DSM 15236 / T118)</name>
    <name type="common">Rhodoferax ferrireducens</name>
    <dbReference type="NCBI Taxonomy" id="338969"/>
    <lineage>
        <taxon>Bacteria</taxon>
        <taxon>Pseudomonadati</taxon>
        <taxon>Pseudomonadota</taxon>
        <taxon>Betaproteobacteria</taxon>
        <taxon>Burkholderiales</taxon>
        <taxon>Comamonadaceae</taxon>
        <taxon>Rhodoferax</taxon>
    </lineage>
</organism>
<evidence type="ECO:0000313" key="4">
    <source>
        <dbReference type="EMBL" id="ABD71751.1"/>
    </source>
</evidence>
<dbReference type="GO" id="GO:0016491">
    <property type="term" value="F:oxidoreductase activity"/>
    <property type="evidence" value="ECO:0007669"/>
    <property type="project" value="UniProtKB-KW"/>
</dbReference>
<dbReference type="Proteomes" id="UP000008332">
    <property type="component" value="Chromosome"/>
</dbReference>
<sequence length="389" mass="41122">MSHQADFIIIGGGIAAASVAYWLAPHGRVIVLERESQPGYHATGRSAAIFMESYGTAQVRALTMASRAFLQAPPEGFSEHPLLSPRGALLVAAPGQEALLAEKWDTMHTLIPNTQLLDRAATCALVPALRPELVAGAVYEPDAADMDVDALLQGYLRGLRRAGGSLICDAEVTALEHAGGRWRVQAGGVSYEAPVVLNAAGAWADEVAGMAGVQPIGLEPRRRSAFIFAPPAEFTTAQWPMAIGMSEDWYFKPEAGLLLGSSANADPTLPQDVQAEEMDVALGMYRIEEVTTLSIRRPTRTWAGLRSFVADGDLVGGFATEPSGFFWVAAQGGYGIQTSAAMGEACAALVRGLPLPEHIAAHGLSPEMLAPQRLLAQQAKALEVEAVSA</sequence>
<name>Q21R52_ALBFT</name>
<evidence type="ECO:0000313" key="5">
    <source>
        <dbReference type="Proteomes" id="UP000008332"/>
    </source>
</evidence>
<dbReference type="Pfam" id="PF01266">
    <property type="entry name" value="DAO"/>
    <property type="match status" value="1"/>
</dbReference>
<dbReference type="Gene3D" id="3.30.9.10">
    <property type="entry name" value="D-Amino Acid Oxidase, subunit A, domain 2"/>
    <property type="match status" value="1"/>
</dbReference>
<feature type="domain" description="FAD dependent oxidoreductase" evidence="3">
    <location>
        <begin position="6"/>
        <end position="349"/>
    </location>
</feature>
<reference evidence="5" key="1">
    <citation type="submission" date="2006-02" db="EMBL/GenBank/DDBJ databases">
        <title>Complete sequence of chromosome of Rhodoferax ferrireducens DSM 15236.</title>
        <authorList>
            <person name="Copeland A."/>
            <person name="Lucas S."/>
            <person name="Lapidus A."/>
            <person name="Barry K."/>
            <person name="Detter J.C."/>
            <person name="Glavina del Rio T."/>
            <person name="Hammon N."/>
            <person name="Israni S."/>
            <person name="Pitluck S."/>
            <person name="Brettin T."/>
            <person name="Bruce D."/>
            <person name="Han C."/>
            <person name="Tapia R."/>
            <person name="Gilna P."/>
            <person name="Kiss H."/>
            <person name="Schmutz J."/>
            <person name="Larimer F."/>
            <person name="Land M."/>
            <person name="Kyrpides N."/>
            <person name="Ivanova N."/>
            <person name="Richardson P."/>
        </authorList>
    </citation>
    <scope>NUCLEOTIDE SEQUENCE [LARGE SCALE GENOMIC DNA]</scope>
    <source>
        <strain evidence="5">ATCC BAA-621 / DSM 15236 / T118</strain>
    </source>
</reference>
<dbReference type="InterPro" id="IPR036188">
    <property type="entry name" value="FAD/NAD-bd_sf"/>
</dbReference>
<dbReference type="KEGG" id="rfr:Rfer_4053"/>
<dbReference type="SUPFAM" id="SSF51905">
    <property type="entry name" value="FAD/NAD(P)-binding domain"/>
    <property type="match status" value="1"/>
</dbReference>
<evidence type="ECO:0000256" key="1">
    <source>
        <dbReference type="ARBA" id="ARBA00023002"/>
    </source>
</evidence>
<dbReference type="PANTHER" id="PTHR13847">
    <property type="entry name" value="SARCOSINE DEHYDROGENASE-RELATED"/>
    <property type="match status" value="1"/>
</dbReference>
<feature type="transmembrane region" description="Helical" evidence="2">
    <location>
        <begin position="7"/>
        <end position="24"/>
    </location>
</feature>
<dbReference type="RefSeq" id="WP_011466313.1">
    <property type="nucleotide sequence ID" value="NC_007908.1"/>
</dbReference>
<dbReference type="InterPro" id="IPR006076">
    <property type="entry name" value="FAD-dep_OxRdtase"/>
</dbReference>
<proteinExistence type="predicted"/>
<keyword evidence="1" id="KW-0560">Oxidoreductase</keyword>
<dbReference type="Gene3D" id="3.50.50.60">
    <property type="entry name" value="FAD/NAD(P)-binding domain"/>
    <property type="match status" value="1"/>
</dbReference>
<dbReference type="EMBL" id="CP000267">
    <property type="protein sequence ID" value="ABD71751.1"/>
    <property type="molecule type" value="Genomic_DNA"/>
</dbReference>
<dbReference type="OrthoDB" id="9806257at2"/>
<dbReference type="PANTHER" id="PTHR13847:SF287">
    <property type="entry name" value="FAD-DEPENDENT OXIDOREDUCTASE DOMAIN-CONTAINING PROTEIN 1"/>
    <property type="match status" value="1"/>
</dbReference>
<protein>
    <submittedName>
        <fullName evidence="4">FAD dependent oxidoreductase</fullName>
    </submittedName>
</protein>
<keyword evidence="2" id="KW-0812">Transmembrane</keyword>
<keyword evidence="2" id="KW-1133">Transmembrane helix</keyword>
<dbReference type="HOGENOM" id="CLU_007884_4_2_4"/>
<keyword evidence="2" id="KW-0472">Membrane</keyword>
<dbReference type="GO" id="GO:0005737">
    <property type="term" value="C:cytoplasm"/>
    <property type="evidence" value="ECO:0007669"/>
    <property type="project" value="TreeGrafter"/>
</dbReference>
<accession>Q21R52</accession>
<keyword evidence="5" id="KW-1185">Reference proteome</keyword>
<dbReference type="AlphaFoldDB" id="Q21R52"/>
<dbReference type="eggNOG" id="COG0665">
    <property type="taxonomic scope" value="Bacteria"/>
</dbReference>
<dbReference type="STRING" id="338969.Rfer_4053"/>
<evidence type="ECO:0000256" key="2">
    <source>
        <dbReference type="SAM" id="Phobius"/>
    </source>
</evidence>
<evidence type="ECO:0000259" key="3">
    <source>
        <dbReference type="Pfam" id="PF01266"/>
    </source>
</evidence>